<feature type="transmembrane region" description="Helical" evidence="2">
    <location>
        <begin position="47"/>
        <end position="69"/>
    </location>
</feature>
<keyword evidence="2" id="KW-0812">Transmembrane</keyword>
<organism evidence="3 4">
    <name type="scientific">Romanomermis culicivorax</name>
    <name type="common">Nematode worm</name>
    <dbReference type="NCBI Taxonomy" id="13658"/>
    <lineage>
        <taxon>Eukaryota</taxon>
        <taxon>Metazoa</taxon>
        <taxon>Ecdysozoa</taxon>
        <taxon>Nematoda</taxon>
        <taxon>Enoplea</taxon>
        <taxon>Dorylaimia</taxon>
        <taxon>Mermithida</taxon>
        <taxon>Mermithoidea</taxon>
        <taxon>Mermithidae</taxon>
        <taxon>Romanomermis</taxon>
    </lineage>
</organism>
<sequence length="165" mass="18797">MFLALKADRSINDFLVQADDFDGTDDDANHIILTTQAPTDSSQWTYVLLYLGVALIIFLTAGFVMHTLIKRQQRFIRNQNMQITESQDMTQTQGGIEGNKQRELRALEMQQKIKAWKEMKKSEEEILIMQSKKVKHEKLQISPPSTPRSGENSALKLDNKSAPST</sequence>
<feature type="region of interest" description="Disordered" evidence="1">
    <location>
        <begin position="133"/>
        <end position="165"/>
    </location>
</feature>
<reference evidence="4" key="1">
    <citation type="submission" date="2022-11" db="UniProtKB">
        <authorList>
            <consortium name="WormBaseParasite"/>
        </authorList>
    </citation>
    <scope>IDENTIFICATION</scope>
</reference>
<dbReference type="WBParaSite" id="nRc.2.0.1.t43479-RA">
    <property type="protein sequence ID" value="nRc.2.0.1.t43479-RA"/>
    <property type="gene ID" value="nRc.2.0.1.g43479"/>
</dbReference>
<keyword evidence="2" id="KW-0472">Membrane</keyword>
<dbReference type="AlphaFoldDB" id="A0A915KYB8"/>
<evidence type="ECO:0000256" key="2">
    <source>
        <dbReference type="SAM" id="Phobius"/>
    </source>
</evidence>
<evidence type="ECO:0000313" key="4">
    <source>
        <dbReference type="WBParaSite" id="nRc.2.0.1.t43479-RA"/>
    </source>
</evidence>
<dbReference type="Proteomes" id="UP000887565">
    <property type="component" value="Unplaced"/>
</dbReference>
<keyword evidence="2" id="KW-1133">Transmembrane helix</keyword>
<accession>A0A915KYB8</accession>
<evidence type="ECO:0000256" key="1">
    <source>
        <dbReference type="SAM" id="MobiDB-lite"/>
    </source>
</evidence>
<name>A0A915KYB8_ROMCU</name>
<evidence type="ECO:0000313" key="3">
    <source>
        <dbReference type="Proteomes" id="UP000887565"/>
    </source>
</evidence>
<protein>
    <submittedName>
        <fullName evidence="4">Uncharacterized protein</fullName>
    </submittedName>
</protein>
<proteinExistence type="predicted"/>
<keyword evidence="3" id="KW-1185">Reference proteome</keyword>